<accession>W0HXQ4</accession>
<evidence type="ECO:0000256" key="2">
    <source>
        <dbReference type="ARBA" id="ARBA00022960"/>
    </source>
</evidence>
<dbReference type="Gene3D" id="3.40.50.2300">
    <property type="match status" value="3"/>
</dbReference>
<dbReference type="Gene3D" id="1.25.40.650">
    <property type="match status" value="1"/>
</dbReference>
<organism evidence="11 12">
    <name type="scientific">Sodalis praecaptivus</name>
    <dbReference type="NCBI Taxonomy" id="1239307"/>
    <lineage>
        <taxon>Bacteria</taxon>
        <taxon>Pseudomonadati</taxon>
        <taxon>Pseudomonadota</taxon>
        <taxon>Gammaproteobacteria</taxon>
        <taxon>Enterobacterales</taxon>
        <taxon>Bruguierivoracaceae</taxon>
        <taxon>Sodalis</taxon>
    </lineage>
</organism>
<dbReference type="PANTHER" id="PTHR38038">
    <property type="entry name" value="PENICILLIN-BINDING PROTEIN ACTIVATOR LPOA"/>
    <property type="match status" value="1"/>
</dbReference>
<dbReference type="GO" id="GO:0008360">
    <property type="term" value="P:regulation of cell shape"/>
    <property type="evidence" value="ECO:0007669"/>
    <property type="project" value="UniProtKB-KW"/>
</dbReference>
<dbReference type="Gene3D" id="1.25.40.10">
    <property type="entry name" value="Tetratricopeptide repeat domain"/>
    <property type="match status" value="1"/>
</dbReference>
<feature type="compositionally biased region" description="Low complexity" evidence="9">
    <location>
        <begin position="305"/>
        <end position="316"/>
    </location>
</feature>
<name>W0HXQ4_9GAMM</name>
<dbReference type="EMBL" id="CP006569">
    <property type="protein sequence ID" value="AHF78651.1"/>
    <property type="molecule type" value="Genomic_DNA"/>
</dbReference>
<dbReference type="InterPro" id="IPR011990">
    <property type="entry name" value="TPR-like_helical_dom_sf"/>
</dbReference>
<evidence type="ECO:0000256" key="4">
    <source>
        <dbReference type="ARBA" id="ARBA00023136"/>
    </source>
</evidence>
<keyword evidence="5" id="KW-0564">Palmitate</keyword>
<dbReference type="InterPro" id="IPR007443">
    <property type="entry name" value="LpoA"/>
</dbReference>
<evidence type="ECO:0000256" key="8">
    <source>
        <dbReference type="HAMAP-Rule" id="MF_01890"/>
    </source>
</evidence>
<proteinExistence type="inferred from homology"/>
<reference evidence="11 12" key="1">
    <citation type="journal article" date="2014" name="Genome Biol. Evol.">
        <title>Genome degeneration and adaptation in a nascent stage of symbiosis.</title>
        <authorList>
            <person name="Oakeson K.F."/>
            <person name="Gil R."/>
            <person name="Clayton A.L."/>
            <person name="Dunn D.M."/>
            <person name="von Niederhausern A.C."/>
            <person name="Hamil C."/>
            <person name="Aoyagi A."/>
            <person name="Duval B."/>
            <person name="Baca A."/>
            <person name="Silva F.J."/>
            <person name="Vallier A."/>
            <person name="Jackson D.G."/>
            <person name="Latorre A."/>
            <person name="Weiss R.B."/>
            <person name="Heddi A."/>
            <person name="Moya A."/>
            <person name="Dale C."/>
        </authorList>
    </citation>
    <scope>NUCLEOTIDE SEQUENCE [LARGE SCALE GENOMIC DNA]</scope>
    <source>
        <strain evidence="11 12">HS1</strain>
    </source>
</reference>
<evidence type="ECO:0000313" key="11">
    <source>
        <dbReference type="EMBL" id="AHF78651.1"/>
    </source>
</evidence>
<keyword evidence="12" id="KW-1185">Reference proteome</keyword>
<comment type="function">
    <text evidence="8">Regulator of peptidoglycan synthesis that is essential for the function of penicillin-binding protein 1A (PBP1a).</text>
</comment>
<keyword evidence="4 8" id="KW-0472">Membrane</keyword>
<comment type="subunit">
    <text evidence="8">Interacts with PBP1a.</text>
</comment>
<evidence type="ECO:0000256" key="10">
    <source>
        <dbReference type="SAM" id="SignalP"/>
    </source>
</evidence>
<dbReference type="Proteomes" id="UP000019028">
    <property type="component" value="Chromosome"/>
</dbReference>
<evidence type="ECO:0000256" key="7">
    <source>
        <dbReference type="ARBA" id="ARBA00023288"/>
    </source>
</evidence>
<dbReference type="PANTHER" id="PTHR38038:SF1">
    <property type="entry name" value="PENICILLIN-BINDING PROTEIN ACTIVATOR LPOA"/>
    <property type="match status" value="1"/>
</dbReference>
<keyword evidence="7" id="KW-0449">Lipoprotein</keyword>
<dbReference type="CDD" id="cd06339">
    <property type="entry name" value="PBP1_YraM_LppC_lipoprotein-like"/>
    <property type="match status" value="1"/>
</dbReference>
<dbReference type="PATRIC" id="fig|1239307.3.peg.4060"/>
<dbReference type="HAMAP" id="MF_01890">
    <property type="entry name" value="LpoA"/>
    <property type="match status" value="1"/>
</dbReference>
<feature type="region of interest" description="Disordered" evidence="9">
    <location>
        <begin position="288"/>
        <end position="379"/>
    </location>
</feature>
<protein>
    <recommendedName>
        <fullName evidence="8">Penicillin-binding protein activator LpoA</fullName>
        <shortName evidence="8">PBP activator LpoA</shortName>
    </recommendedName>
</protein>
<dbReference type="SUPFAM" id="SSF53822">
    <property type="entry name" value="Periplasmic binding protein-like I"/>
    <property type="match status" value="1"/>
</dbReference>
<dbReference type="AlphaFoldDB" id="W0HXQ4"/>
<feature type="compositionally biased region" description="Low complexity" evidence="9">
    <location>
        <begin position="367"/>
        <end position="378"/>
    </location>
</feature>
<dbReference type="OrthoDB" id="6708821at2"/>
<keyword evidence="1 8" id="KW-0732">Signal</keyword>
<dbReference type="Pfam" id="PF04348">
    <property type="entry name" value="LppC"/>
    <property type="match status" value="2"/>
</dbReference>
<dbReference type="InterPro" id="IPR028082">
    <property type="entry name" value="Peripla_BP_I"/>
</dbReference>
<feature type="chain" id="PRO_5008977270" description="Penicillin-binding protein activator LpoA" evidence="10">
    <location>
        <begin position="26"/>
        <end position="711"/>
    </location>
</feature>
<sequence>MLSSYVLGFKTGRLLPVLLASLILAACTAQGPESQTGRASIPANANADYYLQQMQQSRNDTKTDYQLLAIRALIKEGRLPLAQQQLAALPPQLDAARQRERLLLSAEFALASRQPQSAAAALRQIDSDSLDPQQRLRYTQAMIDAGQSQPSLDLVRAYIAQAPLLTDPAARQQNIDKTWQTLVSLPSQQGNLVINANENVLQGWLDLLRVYQDNRQDPTLLQAAIKDWQTRYPQNPAAKTLPTPLGQVQNYSSSSVGGIALLLPLNGQAQVFSNAIQQGFTAAKNGLTAQPSAPVQDPNAAGQTADGANLNDGAAGTPPDGGSANQNGPVTAPGTTPAPAASEDGGQNPASGAVPRATTLDGRDAEAPAPAAASTASSVQVKVYDTSSQPLPALLAQAQRDGASMIIGPLLKNDVEQLYNDNAGAVAAGTLNVLALNQPEHLQSRPNICYFALSPEDEARDAANHIHQQGRQQPLLLLPRGALGDRVAKAFSDAWRQAGGATVLEQRFGSSAELKQSINSGAGIPLTGTPVAGGEAPANAAVTIAGLTIPAPQDNGAVSTSANANGGIDAVYIIATPDELALIKPMIDMRVSSRARLALYASSRSYQADAGPDYRLEMEGLEFSDIPLLTGDNPALLSQISAQFRGDYSLVRLYAMGMDAWTLANHFSEMRQLPGFQVAGETGTLSATPDCVINRTLSWLKYQRGQLIAAR</sequence>
<dbReference type="GO" id="GO:0031241">
    <property type="term" value="C:periplasmic side of cell outer membrane"/>
    <property type="evidence" value="ECO:0007669"/>
    <property type="project" value="UniProtKB-UniRule"/>
</dbReference>
<dbReference type="GO" id="GO:0009252">
    <property type="term" value="P:peptidoglycan biosynthetic process"/>
    <property type="evidence" value="ECO:0007669"/>
    <property type="project" value="UniProtKB-UniRule"/>
</dbReference>
<dbReference type="HOGENOM" id="CLU_026091_1_1_6"/>
<evidence type="ECO:0000313" key="12">
    <source>
        <dbReference type="Proteomes" id="UP000019028"/>
    </source>
</evidence>
<feature type="signal peptide" evidence="10">
    <location>
        <begin position="1"/>
        <end position="25"/>
    </location>
</feature>
<evidence type="ECO:0000256" key="9">
    <source>
        <dbReference type="SAM" id="MobiDB-lite"/>
    </source>
</evidence>
<comment type="similarity">
    <text evidence="8">Belongs to the LpoA family.</text>
</comment>
<evidence type="ECO:0000256" key="3">
    <source>
        <dbReference type="ARBA" id="ARBA00022984"/>
    </source>
</evidence>
<keyword evidence="6 8" id="KW-0998">Cell outer membrane</keyword>
<evidence type="ECO:0000256" key="5">
    <source>
        <dbReference type="ARBA" id="ARBA00023139"/>
    </source>
</evidence>
<keyword evidence="3 8" id="KW-0573">Peptidoglycan synthesis</keyword>
<gene>
    <name evidence="8 11" type="primary">lpoA</name>
    <name evidence="11" type="ORF">Sant_3671</name>
</gene>
<dbReference type="KEGG" id="sod:Sant_3671"/>
<dbReference type="GO" id="GO:0030234">
    <property type="term" value="F:enzyme regulator activity"/>
    <property type="evidence" value="ECO:0007669"/>
    <property type="project" value="UniProtKB-UniRule"/>
</dbReference>
<keyword evidence="2 8" id="KW-0133">Cell shape</keyword>
<feature type="compositionally biased region" description="Low complexity" evidence="9">
    <location>
        <begin position="328"/>
        <end position="341"/>
    </location>
</feature>
<evidence type="ECO:0000256" key="1">
    <source>
        <dbReference type="ARBA" id="ARBA00022729"/>
    </source>
</evidence>
<evidence type="ECO:0000256" key="6">
    <source>
        <dbReference type="ARBA" id="ARBA00023237"/>
    </source>
</evidence>
<dbReference type="RefSeq" id="WP_025423774.1">
    <property type="nucleotide sequence ID" value="NZ_CP006569.1"/>
</dbReference>